<name>A0A4R1KE86_9BACT</name>
<dbReference type="InterPro" id="IPR036388">
    <property type="entry name" value="WH-like_DNA-bd_sf"/>
</dbReference>
<dbReference type="InterPro" id="IPR013324">
    <property type="entry name" value="RNA_pol_sigma_r3/r4-like"/>
</dbReference>
<dbReference type="Gene3D" id="1.10.10.10">
    <property type="entry name" value="Winged helix-like DNA-binding domain superfamily/Winged helix DNA-binding domain"/>
    <property type="match status" value="1"/>
</dbReference>
<evidence type="ECO:0000256" key="1">
    <source>
        <dbReference type="ARBA" id="ARBA00010641"/>
    </source>
</evidence>
<dbReference type="OrthoDB" id="340239at2"/>
<dbReference type="Gene3D" id="1.10.1740.10">
    <property type="match status" value="1"/>
</dbReference>
<dbReference type="AlphaFoldDB" id="A0A4R1KE86"/>
<dbReference type="GO" id="GO:0003677">
    <property type="term" value="F:DNA binding"/>
    <property type="evidence" value="ECO:0007669"/>
    <property type="project" value="UniProtKB-KW"/>
</dbReference>
<evidence type="ECO:0000313" key="9">
    <source>
        <dbReference type="Proteomes" id="UP000294614"/>
    </source>
</evidence>
<dbReference type="PANTHER" id="PTHR43133">
    <property type="entry name" value="RNA POLYMERASE ECF-TYPE SIGMA FACTO"/>
    <property type="match status" value="1"/>
</dbReference>
<keyword evidence="4" id="KW-0238">DNA-binding</keyword>
<comment type="similarity">
    <text evidence="1">Belongs to the sigma-70 factor family. ECF subfamily.</text>
</comment>
<dbReference type="InterPro" id="IPR013325">
    <property type="entry name" value="RNA_pol_sigma_r2"/>
</dbReference>
<dbReference type="InterPro" id="IPR014284">
    <property type="entry name" value="RNA_pol_sigma-70_dom"/>
</dbReference>
<proteinExistence type="inferred from homology"/>
<dbReference type="RefSeq" id="WP_132872408.1">
    <property type="nucleotide sequence ID" value="NZ_JBLJBI010000083.1"/>
</dbReference>
<evidence type="ECO:0000256" key="2">
    <source>
        <dbReference type="ARBA" id="ARBA00023015"/>
    </source>
</evidence>
<dbReference type="EMBL" id="SMGG01000003">
    <property type="protein sequence ID" value="TCK62390.1"/>
    <property type="molecule type" value="Genomic_DNA"/>
</dbReference>
<keyword evidence="3" id="KW-0731">Sigma factor</keyword>
<evidence type="ECO:0000256" key="5">
    <source>
        <dbReference type="ARBA" id="ARBA00023163"/>
    </source>
</evidence>
<dbReference type="SUPFAM" id="SSF88659">
    <property type="entry name" value="Sigma3 and sigma4 domains of RNA polymerase sigma factors"/>
    <property type="match status" value="1"/>
</dbReference>
<comment type="caution">
    <text evidence="8">The sequence shown here is derived from an EMBL/GenBank/DDBJ whole genome shotgun (WGS) entry which is preliminary data.</text>
</comment>
<reference evidence="8 9" key="1">
    <citation type="submission" date="2019-03" db="EMBL/GenBank/DDBJ databases">
        <title>Genomic Encyclopedia of Type Strains, Phase IV (KMG-IV): sequencing the most valuable type-strain genomes for metagenomic binning, comparative biology and taxonomic classification.</title>
        <authorList>
            <person name="Goeker M."/>
        </authorList>
    </citation>
    <scope>NUCLEOTIDE SEQUENCE [LARGE SCALE GENOMIC DNA]</scope>
    <source>
        <strain evidence="8 9">DSM 24984</strain>
    </source>
</reference>
<feature type="domain" description="RNA polymerase sigma-70 region 2" evidence="6">
    <location>
        <begin position="11"/>
        <end position="72"/>
    </location>
</feature>
<dbReference type="InterPro" id="IPR039425">
    <property type="entry name" value="RNA_pol_sigma-70-like"/>
</dbReference>
<dbReference type="Pfam" id="PF08281">
    <property type="entry name" value="Sigma70_r4_2"/>
    <property type="match status" value="1"/>
</dbReference>
<keyword evidence="2" id="KW-0805">Transcription regulation</keyword>
<keyword evidence="5" id="KW-0804">Transcription</keyword>
<dbReference type="PANTHER" id="PTHR43133:SF52">
    <property type="entry name" value="ECF RNA POLYMERASE SIGMA FACTOR SIGL"/>
    <property type="match status" value="1"/>
</dbReference>
<accession>A0A4R1KE86</accession>
<dbReference type="Pfam" id="PF04542">
    <property type="entry name" value="Sigma70_r2"/>
    <property type="match status" value="1"/>
</dbReference>
<dbReference type="Proteomes" id="UP000294614">
    <property type="component" value="Unassembled WGS sequence"/>
</dbReference>
<protein>
    <submittedName>
        <fullName evidence="8">RNA polymerase sigma-70 factor (ECF subfamily)</fullName>
    </submittedName>
</protein>
<sequence>MKHNTALTDFFENNRKKLFAYLIKLSGNPHEAEDIFQDTFIRYAENYPNQQNPSLLFTVAKNIFLDGRRKNRFSEMPETDPADENTPEKILICRQAQNRLKDAMNSLSTDERSLLSMAGAEGLRYEEIAAAAGISVANVKVKIHRARQRLRLLLEEKDA</sequence>
<keyword evidence="9" id="KW-1185">Reference proteome</keyword>
<evidence type="ECO:0000256" key="3">
    <source>
        <dbReference type="ARBA" id="ARBA00023082"/>
    </source>
</evidence>
<organism evidence="8 9">
    <name type="scientific">Seleniivibrio woodruffii</name>
    <dbReference type="NCBI Taxonomy" id="1078050"/>
    <lineage>
        <taxon>Bacteria</taxon>
        <taxon>Pseudomonadati</taxon>
        <taxon>Deferribacterota</taxon>
        <taxon>Deferribacteres</taxon>
        <taxon>Deferribacterales</taxon>
        <taxon>Geovibrionaceae</taxon>
        <taxon>Seleniivibrio</taxon>
    </lineage>
</organism>
<dbReference type="InterPro" id="IPR007627">
    <property type="entry name" value="RNA_pol_sigma70_r2"/>
</dbReference>
<feature type="domain" description="RNA polymerase sigma factor 70 region 4 type 2" evidence="7">
    <location>
        <begin position="98"/>
        <end position="150"/>
    </location>
</feature>
<evidence type="ECO:0000256" key="4">
    <source>
        <dbReference type="ARBA" id="ARBA00023125"/>
    </source>
</evidence>
<dbReference type="GO" id="GO:0006352">
    <property type="term" value="P:DNA-templated transcription initiation"/>
    <property type="evidence" value="ECO:0007669"/>
    <property type="project" value="InterPro"/>
</dbReference>
<dbReference type="GO" id="GO:0016987">
    <property type="term" value="F:sigma factor activity"/>
    <property type="evidence" value="ECO:0007669"/>
    <property type="project" value="UniProtKB-KW"/>
</dbReference>
<dbReference type="CDD" id="cd06171">
    <property type="entry name" value="Sigma70_r4"/>
    <property type="match status" value="1"/>
</dbReference>
<evidence type="ECO:0000313" key="8">
    <source>
        <dbReference type="EMBL" id="TCK62390.1"/>
    </source>
</evidence>
<dbReference type="InterPro" id="IPR013249">
    <property type="entry name" value="RNA_pol_sigma70_r4_t2"/>
</dbReference>
<evidence type="ECO:0000259" key="7">
    <source>
        <dbReference type="Pfam" id="PF08281"/>
    </source>
</evidence>
<dbReference type="NCBIfam" id="TIGR02937">
    <property type="entry name" value="sigma70-ECF"/>
    <property type="match status" value="1"/>
</dbReference>
<evidence type="ECO:0000259" key="6">
    <source>
        <dbReference type="Pfam" id="PF04542"/>
    </source>
</evidence>
<gene>
    <name evidence="8" type="ORF">C8D98_0916</name>
</gene>
<dbReference type="SUPFAM" id="SSF88946">
    <property type="entry name" value="Sigma2 domain of RNA polymerase sigma factors"/>
    <property type="match status" value="1"/>
</dbReference>